<dbReference type="Proteomes" id="UP000600214">
    <property type="component" value="Unassembled WGS sequence"/>
</dbReference>
<evidence type="ECO:0000259" key="1">
    <source>
        <dbReference type="Pfam" id="PF08522"/>
    </source>
</evidence>
<evidence type="ECO:0000313" key="3">
    <source>
        <dbReference type="Proteomes" id="UP000600214"/>
    </source>
</evidence>
<proteinExistence type="predicted"/>
<protein>
    <recommendedName>
        <fullName evidence="1">BT-3987-like N-terminal domain-containing protein</fullName>
    </recommendedName>
</protein>
<organism evidence="2 3">
    <name type="scientific">Dyadobacter endophyticus</name>
    <dbReference type="NCBI Taxonomy" id="1749036"/>
    <lineage>
        <taxon>Bacteria</taxon>
        <taxon>Pseudomonadati</taxon>
        <taxon>Bacteroidota</taxon>
        <taxon>Cytophagia</taxon>
        <taxon>Cytophagales</taxon>
        <taxon>Spirosomataceae</taxon>
        <taxon>Dyadobacter</taxon>
    </lineage>
</organism>
<evidence type="ECO:0000313" key="2">
    <source>
        <dbReference type="EMBL" id="GGH34638.1"/>
    </source>
</evidence>
<keyword evidence="3" id="KW-1185">Reference proteome</keyword>
<feature type="domain" description="BT-3987-like N-terminal" evidence="1">
    <location>
        <begin position="32"/>
        <end position="164"/>
    </location>
</feature>
<accession>A0ABQ1YRS6</accession>
<dbReference type="EMBL" id="BMIA01000002">
    <property type="protein sequence ID" value="GGH34638.1"/>
    <property type="molecule type" value="Genomic_DNA"/>
</dbReference>
<comment type="caution">
    <text evidence="2">The sequence shown here is derived from an EMBL/GenBank/DDBJ whole genome shotgun (WGS) entry which is preliminary data.</text>
</comment>
<dbReference type="InterPro" id="IPR013728">
    <property type="entry name" value="BT_3987-like_N"/>
</dbReference>
<dbReference type="Pfam" id="PF08522">
    <property type="entry name" value="BT_3987-like_N"/>
    <property type="match status" value="1"/>
</dbReference>
<gene>
    <name evidence="2" type="ORF">GCM10007423_25670</name>
</gene>
<dbReference type="Gene3D" id="2.60.40.1740">
    <property type="entry name" value="hypothetical protein (bacova_03559)"/>
    <property type="match status" value="1"/>
</dbReference>
<sequence length="324" mass="35835">MNAMKKRIALALGLTMGLSACYDDYIKDFDYTSVYFMYQTNVRTFVVGEGMSIEVGAALAGVRENRQDRIVGFQLDDALINRDALEAMKAGAGYIREAVNGVDTLKPLPTDYFTISDNSRMVIKAGTHMGAVVIKADSARFLKDAATIRAGYAIPFYITSADADSVINAKRSAVVALKYENMLFGNYWHGGVTTVKDATGKVVKTVKYYTTIPSPEAKVFKLKTVAPDALVTNKISDQEGSFKITLDGNAVRISKADGSAIQVKPDGPSTFNRPKLLQDRKLFLSYKYENEDGTTSFAQDTLTFRNRIRDGVNEWQDENPDHYK</sequence>
<dbReference type="PROSITE" id="PS51257">
    <property type="entry name" value="PROKAR_LIPOPROTEIN"/>
    <property type="match status" value="1"/>
</dbReference>
<reference evidence="3" key="1">
    <citation type="journal article" date="2019" name="Int. J. Syst. Evol. Microbiol.">
        <title>The Global Catalogue of Microorganisms (GCM) 10K type strain sequencing project: providing services to taxonomists for standard genome sequencing and annotation.</title>
        <authorList>
            <consortium name="The Broad Institute Genomics Platform"/>
            <consortium name="The Broad Institute Genome Sequencing Center for Infectious Disease"/>
            <person name="Wu L."/>
            <person name="Ma J."/>
        </authorList>
    </citation>
    <scope>NUCLEOTIDE SEQUENCE [LARGE SCALE GENOMIC DNA]</scope>
    <source>
        <strain evidence="3">CGMCC 1.15288</strain>
    </source>
</reference>
<name>A0ABQ1YRS6_9BACT</name>